<sequence>MPFKGMVEGVLDTDPNFLNFGSVVSGQVKVLTFRVVNRSGKPVKLRLASHPPFVETVPINPNVTVWQGRLKVPSNPSLSQVLSGKIVFTTNLPLQPLLEVPFFAAVEGSKALSATRQGEAKGSEAYAKRR</sequence>
<dbReference type="EMBL" id="BEHT01000009">
    <property type="protein sequence ID" value="GBC98330.1"/>
    <property type="molecule type" value="Genomic_DNA"/>
</dbReference>
<evidence type="ECO:0000313" key="2">
    <source>
        <dbReference type="Proteomes" id="UP000236173"/>
    </source>
</evidence>
<name>A0A2H5XAW0_9BACT</name>
<accession>A0A2H5XAW0</accession>
<organism evidence="1 2">
    <name type="scientific">Candidatus Fervidibacter japonicus</name>
    <dbReference type="NCBI Taxonomy" id="2035412"/>
    <lineage>
        <taxon>Bacteria</taxon>
        <taxon>Candidatus Fervidibacterota</taxon>
        <taxon>Candidatus Fervidibacter</taxon>
    </lineage>
</organism>
<protein>
    <submittedName>
        <fullName evidence="1">Uncharacterized protein</fullName>
    </submittedName>
</protein>
<reference evidence="2" key="1">
    <citation type="submission" date="2017-09" db="EMBL/GenBank/DDBJ databases">
        <title>Metaegenomics of thermophilic ammonia-oxidizing enrichment culture.</title>
        <authorList>
            <person name="Kato S."/>
            <person name="Suzuki K."/>
        </authorList>
    </citation>
    <scope>NUCLEOTIDE SEQUENCE [LARGE SCALE GENOMIC DNA]</scope>
</reference>
<dbReference type="AlphaFoldDB" id="A0A2H5XAW0"/>
<evidence type="ECO:0000313" key="1">
    <source>
        <dbReference type="EMBL" id="GBC98330.1"/>
    </source>
</evidence>
<proteinExistence type="predicted"/>
<dbReference type="Proteomes" id="UP000236173">
    <property type="component" value="Unassembled WGS sequence"/>
</dbReference>
<gene>
    <name evidence="1" type="ORF">HRbin17_00832</name>
</gene>
<comment type="caution">
    <text evidence="1">The sequence shown here is derived from an EMBL/GenBank/DDBJ whole genome shotgun (WGS) entry which is preliminary data.</text>
</comment>